<dbReference type="InterPro" id="IPR002347">
    <property type="entry name" value="SDR_fam"/>
</dbReference>
<evidence type="ECO:0000256" key="3">
    <source>
        <dbReference type="ARBA" id="ARBA00023002"/>
    </source>
</evidence>
<evidence type="ECO:0000313" key="4">
    <source>
        <dbReference type="EMBL" id="TPX16974.1"/>
    </source>
</evidence>
<dbReference type="PRINTS" id="PR00081">
    <property type="entry name" value="GDHRDH"/>
</dbReference>
<dbReference type="InParanoid" id="A0A507BE08"/>
<dbReference type="EMBL" id="SKBQ01000015">
    <property type="protein sequence ID" value="TPX16974.1"/>
    <property type="molecule type" value="Genomic_DNA"/>
</dbReference>
<dbReference type="InterPro" id="IPR036291">
    <property type="entry name" value="NAD(P)-bd_dom_sf"/>
</dbReference>
<keyword evidence="2" id="KW-0521">NADP</keyword>
<dbReference type="PANTHER" id="PTHR43008:SF8">
    <property type="entry name" value="BENZIL REDUCTASE ((S)-BENZOIN FORMING) IRC24"/>
    <property type="match status" value="1"/>
</dbReference>
<accession>A0A507BE08</accession>
<evidence type="ECO:0000256" key="2">
    <source>
        <dbReference type="ARBA" id="ARBA00022857"/>
    </source>
</evidence>
<dbReference type="PROSITE" id="PS00061">
    <property type="entry name" value="ADH_SHORT"/>
    <property type="match status" value="1"/>
</dbReference>
<keyword evidence="5" id="KW-1185">Reference proteome</keyword>
<proteinExistence type="inferred from homology"/>
<dbReference type="AlphaFoldDB" id="A0A507BE08"/>
<evidence type="ECO:0000256" key="1">
    <source>
        <dbReference type="ARBA" id="ARBA00006484"/>
    </source>
</evidence>
<keyword evidence="3" id="KW-0560">Oxidoreductase</keyword>
<dbReference type="SUPFAM" id="SSF51735">
    <property type="entry name" value="NAD(P)-binding Rossmann-fold domains"/>
    <property type="match status" value="1"/>
</dbReference>
<dbReference type="PANTHER" id="PTHR43008">
    <property type="entry name" value="BENZIL REDUCTASE"/>
    <property type="match status" value="1"/>
</dbReference>
<dbReference type="GO" id="GO:0016616">
    <property type="term" value="F:oxidoreductase activity, acting on the CH-OH group of donors, NAD or NADP as acceptor"/>
    <property type="evidence" value="ECO:0007669"/>
    <property type="project" value="UniProtKB-ARBA"/>
</dbReference>
<comment type="caution">
    <text evidence="4">The sequence shown here is derived from an EMBL/GenBank/DDBJ whole genome shotgun (WGS) entry which is preliminary data.</text>
</comment>
<dbReference type="Gene3D" id="3.40.50.720">
    <property type="entry name" value="NAD(P)-binding Rossmann-like Domain"/>
    <property type="match status" value="1"/>
</dbReference>
<dbReference type="GeneID" id="41970983"/>
<reference evidence="4 5" key="1">
    <citation type="submission" date="2019-06" db="EMBL/GenBank/DDBJ databases">
        <title>Draft genome sequence of the filamentous fungus Phialemoniopsis curvata isolated from diesel fuel.</title>
        <authorList>
            <person name="Varaljay V.A."/>
            <person name="Lyon W.J."/>
            <person name="Crouch A.L."/>
            <person name="Drake C.E."/>
            <person name="Hollomon J.M."/>
            <person name="Nadeau L.J."/>
            <person name="Nunn H.S."/>
            <person name="Stevenson B.S."/>
            <person name="Bojanowski C.L."/>
            <person name="Crookes-Goodson W.J."/>
        </authorList>
    </citation>
    <scope>NUCLEOTIDE SEQUENCE [LARGE SCALE GENOMIC DNA]</scope>
    <source>
        <strain evidence="4 5">D216</strain>
    </source>
</reference>
<sequence>MTDQPRILIVGGGSGIGDCITDFLVRKHNAKVIVQSLHVSDRVERLARQGQIILVHGDATKTKVLDQTFNAVQESLGGLDALVITMGVIGEIETVSRMDMSKMRAAFEVNLLVPVQLCQQYLPLLKKTHGRIIVLSSAADNEVKYAGWSPYCSSKAALTRFIQVLGHEEDDVRIFGVYPGLTRTPMVTDLVSGRFRGKMKDDEIAEFQRRDRDGEIEPPEWTANVVAKLAVSAVHAGDSGSVRWYHEIDPNYKG</sequence>
<dbReference type="Pfam" id="PF00106">
    <property type="entry name" value="adh_short"/>
    <property type="match status" value="1"/>
</dbReference>
<gene>
    <name evidence="4" type="ORF">E0L32_003536</name>
</gene>
<dbReference type="RefSeq" id="XP_030998685.1">
    <property type="nucleotide sequence ID" value="XM_031137847.1"/>
</dbReference>
<protein>
    <recommendedName>
        <fullName evidence="6">NAD(P)-binding protein</fullName>
    </recommendedName>
</protein>
<dbReference type="InterPro" id="IPR020904">
    <property type="entry name" value="Sc_DH/Rdtase_CS"/>
</dbReference>
<dbReference type="OrthoDB" id="5079037at2759"/>
<organism evidence="4 5">
    <name type="scientific">Thyridium curvatum</name>
    <dbReference type="NCBI Taxonomy" id="1093900"/>
    <lineage>
        <taxon>Eukaryota</taxon>
        <taxon>Fungi</taxon>
        <taxon>Dikarya</taxon>
        <taxon>Ascomycota</taxon>
        <taxon>Pezizomycotina</taxon>
        <taxon>Sordariomycetes</taxon>
        <taxon>Sordariomycetidae</taxon>
        <taxon>Thyridiales</taxon>
        <taxon>Thyridiaceae</taxon>
        <taxon>Thyridium</taxon>
    </lineage>
</organism>
<dbReference type="CDD" id="cd05233">
    <property type="entry name" value="SDR_c"/>
    <property type="match status" value="1"/>
</dbReference>
<evidence type="ECO:0000313" key="5">
    <source>
        <dbReference type="Proteomes" id="UP000319257"/>
    </source>
</evidence>
<name>A0A507BE08_9PEZI</name>
<comment type="similarity">
    <text evidence="1">Belongs to the short-chain dehydrogenases/reductases (SDR) family.</text>
</comment>
<dbReference type="Proteomes" id="UP000319257">
    <property type="component" value="Unassembled WGS sequence"/>
</dbReference>
<dbReference type="GO" id="GO:0050664">
    <property type="term" value="F:oxidoreductase activity, acting on NAD(P)H, oxygen as acceptor"/>
    <property type="evidence" value="ECO:0007669"/>
    <property type="project" value="TreeGrafter"/>
</dbReference>
<dbReference type="STRING" id="1093900.A0A507BE08"/>
<evidence type="ECO:0008006" key="6">
    <source>
        <dbReference type="Google" id="ProtNLM"/>
    </source>
</evidence>